<protein>
    <submittedName>
        <fullName evidence="2">Uncharacterized protein</fullName>
    </submittedName>
</protein>
<evidence type="ECO:0000313" key="2">
    <source>
        <dbReference type="EMBL" id="KFG99320.1"/>
    </source>
</evidence>
<dbReference type="VEuPathDB" id="ToxoDB:TGVAND_438610"/>
<reference evidence="2 3" key="1">
    <citation type="submission" date="2014-08" db="EMBL/GenBank/DDBJ databases">
        <authorList>
            <person name="Sibley D."/>
            <person name="Venepally P."/>
            <person name="Karamycheva S."/>
            <person name="Hadjithomas M."/>
            <person name="Khan A."/>
            <person name="Brunk B."/>
            <person name="Roos D."/>
            <person name="Caler E."/>
            <person name="Lorenzi H."/>
        </authorList>
    </citation>
    <scope>NUCLEOTIDE SEQUENCE [LARGE SCALE GENOMIC DNA]</scope>
    <source>
        <strain evidence="2 3">VAND</strain>
    </source>
</reference>
<organism evidence="2 3">
    <name type="scientific">Toxoplasma gondii VAND</name>
    <dbReference type="NCBI Taxonomy" id="933077"/>
    <lineage>
        <taxon>Eukaryota</taxon>
        <taxon>Sar</taxon>
        <taxon>Alveolata</taxon>
        <taxon>Apicomplexa</taxon>
        <taxon>Conoidasida</taxon>
        <taxon>Coccidia</taxon>
        <taxon>Eucoccidiorida</taxon>
        <taxon>Eimeriorina</taxon>
        <taxon>Sarcocystidae</taxon>
        <taxon>Toxoplasma</taxon>
    </lineage>
</organism>
<proteinExistence type="predicted"/>
<evidence type="ECO:0000313" key="3">
    <source>
        <dbReference type="Proteomes" id="UP000028840"/>
    </source>
</evidence>
<feature type="region of interest" description="Disordered" evidence="1">
    <location>
        <begin position="28"/>
        <end position="56"/>
    </location>
</feature>
<dbReference type="AlphaFoldDB" id="A0A086PG39"/>
<dbReference type="Proteomes" id="UP000028840">
    <property type="component" value="Unassembled WGS sequence"/>
</dbReference>
<comment type="caution">
    <text evidence="2">The sequence shown here is derived from an EMBL/GenBank/DDBJ whole genome shotgun (WGS) entry which is preliminary data.</text>
</comment>
<evidence type="ECO:0000256" key="1">
    <source>
        <dbReference type="SAM" id="MobiDB-lite"/>
    </source>
</evidence>
<name>A0A086PG39_TOXGO</name>
<sequence length="81" mass="9117">MPVTTLAMIVSEYDAEIECFYPLSRSLVGDGHRGGGQDDIPENSNNTRRRAQDAEKYTREVDGIQWKAVDTKIQEGKLTPF</sequence>
<dbReference type="EMBL" id="AEYJ02001895">
    <property type="protein sequence ID" value="KFG99320.1"/>
    <property type="molecule type" value="Genomic_DNA"/>
</dbReference>
<reference evidence="2 3" key="2">
    <citation type="journal article" date="2015" name="Eukaryot. Cell">
        <title>Genetic mapping reveals that sinefungin resistance in Toxoplasma gondii is controlled by a putative amino acid transporter locus that can be used as a negative selectable marker.</title>
        <authorList>
            <person name="Behnke M.S."/>
            <person name="Khan A."/>
            <person name="Sibley L.D."/>
        </authorList>
    </citation>
    <scope>NUCLEOTIDE SEQUENCE [LARGE SCALE GENOMIC DNA]</scope>
    <source>
        <strain evidence="2 3">VAND</strain>
    </source>
</reference>
<accession>A0A086PG39</accession>
<gene>
    <name evidence="2" type="ORF">TGVAND_438610</name>
</gene>